<dbReference type="OrthoDB" id="10012241at2"/>
<evidence type="ECO:0000313" key="2">
    <source>
        <dbReference type="EMBL" id="GEE01930.1"/>
    </source>
</evidence>
<accession>A0A7I9VA33</accession>
<name>A0A7I9VA33_9ACTN</name>
<keyword evidence="1" id="KW-0812">Transmembrane</keyword>
<feature type="transmembrane region" description="Helical" evidence="1">
    <location>
        <begin position="5"/>
        <end position="26"/>
    </location>
</feature>
<dbReference type="Proteomes" id="UP000444960">
    <property type="component" value="Unassembled WGS sequence"/>
</dbReference>
<feature type="transmembrane region" description="Helical" evidence="1">
    <location>
        <begin position="135"/>
        <end position="157"/>
    </location>
</feature>
<reference evidence="3" key="1">
    <citation type="submission" date="2019-06" db="EMBL/GenBank/DDBJ databases">
        <title>Gordonia isolated from sludge of a wastewater treatment plant.</title>
        <authorList>
            <person name="Tamura T."/>
            <person name="Aoyama K."/>
            <person name="Kang Y."/>
            <person name="Saito S."/>
            <person name="Akiyama N."/>
            <person name="Yazawa K."/>
            <person name="Gonoi T."/>
            <person name="Mikami Y."/>
        </authorList>
    </citation>
    <scope>NUCLEOTIDE SEQUENCE [LARGE SCALE GENOMIC DNA]</scope>
    <source>
        <strain evidence="3">NBRC 107696</strain>
    </source>
</reference>
<protein>
    <submittedName>
        <fullName evidence="2">Uncharacterized protein</fullName>
    </submittedName>
</protein>
<dbReference type="AlphaFoldDB" id="A0A7I9VA33"/>
<dbReference type="RefSeq" id="WP_161895718.1">
    <property type="nucleotide sequence ID" value="NZ_BJOV01000005.1"/>
</dbReference>
<keyword evidence="3" id="KW-1185">Reference proteome</keyword>
<evidence type="ECO:0000256" key="1">
    <source>
        <dbReference type="SAM" id="Phobius"/>
    </source>
</evidence>
<gene>
    <name evidence="2" type="ORF">nbrc107696_23760</name>
</gene>
<evidence type="ECO:0000313" key="3">
    <source>
        <dbReference type="Proteomes" id="UP000444960"/>
    </source>
</evidence>
<keyword evidence="1" id="KW-0472">Membrane</keyword>
<sequence length="171" mass="17248">MPSRLYPFATIIAAATSIALTALPWIRLDPLGVTISWNGLGMTDSYLDDIGVVGVGWVVVAASVVAILAALIGLMPSAKVRPLLPLANAAAAVSCALAALAPIITLISPSVYYGDLFVSIGATSEIPLVPLNTPVIVSTTIAILITGVVCAFAAVAARPDPAARAASATTL</sequence>
<comment type="caution">
    <text evidence="2">The sequence shown here is derived from an EMBL/GenBank/DDBJ whole genome shotgun (WGS) entry which is preliminary data.</text>
</comment>
<dbReference type="EMBL" id="BJOV01000005">
    <property type="protein sequence ID" value="GEE01930.1"/>
    <property type="molecule type" value="Genomic_DNA"/>
</dbReference>
<keyword evidence="1" id="KW-1133">Transmembrane helix</keyword>
<feature type="transmembrane region" description="Helical" evidence="1">
    <location>
        <begin position="86"/>
        <end position="107"/>
    </location>
</feature>
<organism evidence="2 3">
    <name type="scientific">Gordonia spumicola</name>
    <dbReference type="NCBI Taxonomy" id="589161"/>
    <lineage>
        <taxon>Bacteria</taxon>
        <taxon>Bacillati</taxon>
        <taxon>Actinomycetota</taxon>
        <taxon>Actinomycetes</taxon>
        <taxon>Mycobacteriales</taxon>
        <taxon>Gordoniaceae</taxon>
        <taxon>Gordonia</taxon>
    </lineage>
</organism>
<feature type="transmembrane region" description="Helical" evidence="1">
    <location>
        <begin position="50"/>
        <end position="74"/>
    </location>
</feature>
<proteinExistence type="predicted"/>